<feature type="domain" description="Polysaccharide pyruvyl transferase" evidence="1">
    <location>
        <begin position="164"/>
        <end position="333"/>
    </location>
</feature>
<reference evidence="2 3" key="1">
    <citation type="submission" date="2024-01" db="EMBL/GenBank/DDBJ databases">
        <title>The diversity of rhizobia nodulating Mimosa spp. in eleven states of Brazil covering several biomes is determined by host plant, location, and edaphic factors.</title>
        <authorList>
            <person name="Rouws L."/>
            <person name="Barauna A."/>
            <person name="Beukes C."/>
            <person name="De Faria S.M."/>
            <person name="Gross E."/>
            <person name="Dos Reis Junior F.B."/>
            <person name="Simon M."/>
            <person name="Maluk M."/>
            <person name="Odee D.W."/>
            <person name="Kenicer G."/>
            <person name="Young J.P.W."/>
            <person name="Reis V.M."/>
            <person name="Zilli J."/>
            <person name="James E.K."/>
        </authorList>
    </citation>
    <scope>NUCLEOTIDE SEQUENCE [LARGE SCALE GENOMIC DNA]</scope>
    <source>
        <strain evidence="2 3">JPY167</strain>
    </source>
</reference>
<protein>
    <submittedName>
        <fullName evidence="2">Polysaccharide pyruvyl transferase family protein</fullName>
    </submittedName>
</protein>
<dbReference type="Pfam" id="PF04230">
    <property type="entry name" value="PS_pyruv_trans"/>
    <property type="match status" value="1"/>
</dbReference>
<proteinExistence type="predicted"/>
<organism evidence="2 3">
    <name type="scientific">Paraburkholderia ferrariae</name>
    <dbReference type="NCBI Taxonomy" id="386056"/>
    <lineage>
        <taxon>Bacteria</taxon>
        <taxon>Pseudomonadati</taxon>
        <taxon>Pseudomonadota</taxon>
        <taxon>Betaproteobacteria</taxon>
        <taxon>Burkholderiales</taxon>
        <taxon>Burkholderiaceae</taxon>
        <taxon>Paraburkholderia</taxon>
    </lineage>
</organism>
<evidence type="ECO:0000313" key="3">
    <source>
        <dbReference type="Proteomes" id="UP001489897"/>
    </source>
</evidence>
<evidence type="ECO:0000313" key="2">
    <source>
        <dbReference type="EMBL" id="MEM5425332.1"/>
    </source>
</evidence>
<keyword evidence="3" id="KW-1185">Reference proteome</keyword>
<dbReference type="Proteomes" id="UP001489897">
    <property type="component" value="Unassembled WGS sequence"/>
</dbReference>
<dbReference type="GO" id="GO:0016740">
    <property type="term" value="F:transferase activity"/>
    <property type="evidence" value="ECO:0007669"/>
    <property type="project" value="UniProtKB-KW"/>
</dbReference>
<evidence type="ECO:0000259" key="1">
    <source>
        <dbReference type="Pfam" id="PF04230"/>
    </source>
</evidence>
<dbReference type="EMBL" id="JAYMRV010000011">
    <property type="protein sequence ID" value="MEM5425332.1"/>
    <property type="molecule type" value="Genomic_DNA"/>
</dbReference>
<comment type="caution">
    <text evidence="2">The sequence shown here is derived from an EMBL/GenBank/DDBJ whole genome shotgun (WGS) entry which is preliminary data.</text>
</comment>
<dbReference type="RefSeq" id="WP_342949344.1">
    <property type="nucleotide sequence ID" value="NZ_JAYMRV010000011.1"/>
</dbReference>
<gene>
    <name evidence="2" type="ORF">VSR73_30280</name>
</gene>
<keyword evidence="2" id="KW-0808">Transferase</keyword>
<accession>A0ABU9RZL2</accession>
<name>A0ABU9RZL2_9BURK</name>
<dbReference type="InterPro" id="IPR007345">
    <property type="entry name" value="Polysacch_pyruvyl_Trfase"/>
</dbReference>
<sequence length="403" mass="42991">MASTPTVIFGAFDRHNFGDLLIAQVAARMLPRRELLFAGLAARDPHGDGGPATVALARIAAFARGRPVNVIHAGGELLTCNAWEAAVMLAPPQRVPALIAAEDDWLRDGRAWAHQHVGVASLAPYVLSKSALPGVRVKHLSFNAAGGVDLDARNALLGADVLAALQTADAVSVRDRQTQALLAQRGIEARLIPDPATMTAALFGTAIRRHAANYALPGVRQAFPRGYVAAQFSADFGDDATLDTLATQFELAARRHGLGIALFRAGAAPWHDDLAVYERLAARLRAVHVRVFASLNVWDICALIAGSCIYCGSSLHGRIVAMAYALPRVNISHPDYSLDASKHAAYVRTWEAAGLAGVVNLGNLADAVANALATDRESLHETASALARRYREEFETMVAENRL</sequence>